<evidence type="ECO:0000313" key="8">
    <source>
        <dbReference type="EMBL" id="SEC89964.1"/>
    </source>
</evidence>
<proteinExistence type="inferred from homology"/>
<dbReference type="GO" id="GO:0043953">
    <property type="term" value="P:protein transport by the Tat complex"/>
    <property type="evidence" value="ECO:0007669"/>
    <property type="project" value="UniProtKB-UniRule"/>
</dbReference>
<dbReference type="NCBIfam" id="TIGR00945">
    <property type="entry name" value="tatC"/>
    <property type="match status" value="1"/>
</dbReference>
<dbReference type="STRING" id="402596.SAMN04489844_3214"/>
<evidence type="ECO:0000313" key="9">
    <source>
        <dbReference type="Proteomes" id="UP000198742"/>
    </source>
</evidence>
<dbReference type="PANTHER" id="PTHR30371:SF0">
    <property type="entry name" value="SEC-INDEPENDENT PROTEIN TRANSLOCASE PROTEIN TATC, CHLOROPLASTIC-RELATED"/>
    <property type="match status" value="1"/>
</dbReference>
<dbReference type="GO" id="GO:0009977">
    <property type="term" value="F:proton motive force dependent protein transmembrane transporter activity"/>
    <property type="evidence" value="ECO:0007669"/>
    <property type="project" value="TreeGrafter"/>
</dbReference>
<name>A0A1H4WBU0_9ACTN</name>
<feature type="transmembrane region" description="Helical" evidence="7">
    <location>
        <begin position="92"/>
        <end position="111"/>
    </location>
</feature>
<dbReference type="RefSeq" id="WP_090970139.1">
    <property type="nucleotide sequence ID" value="NZ_FNRT01000002.1"/>
</dbReference>
<keyword evidence="7" id="KW-1003">Cell membrane</keyword>
<feature type="transmembrane region" description="Helical" evidence="7">
    <location>
        <begin position="131"/>
        <end position="151"/>
    </location>
</feature>
<evidence type="ECO:0000256" key="2">
    <source>
        <dbReference type="ARBA" id="ARBA00022692"/>
    </source>
</evidence>
<sequence>MSIATAVNVLRVAPSHPGSKPGSMSLADHLREARARLIRCALVLVVAFFVALPFYDQLLDLVLGPYNQAQGLIGADTVSTAYVAGATGPLMLNLKLCGTAAVVVASPYWLWQAWAFVVPGLLAREKRWSKVFAAVAGPLFIAGVALGYYVLPKGLGVLIGFTPDGMENLVEFGDYFSFFSRMLLVFGIAVEIPFFLVLLNLAGVVTGAQLGKHRSIILMAAVVFAAVATPSTDPFSMLMLAIPMMVLFILAEVITRLIDRRRASRALAQVAPWTED</sequence>
<evidence type="ECO:0000256" key="1">
    <source>
        <dbReference type="ARBA" id="ARBA00004141"/>
    </source>
</evidence>
<comment type="function">
    <text evidence="7">Part of the twin-arginine translocation (Tat) system that transports large folded proteins containing a characteristic twin-arginine motif in their signal peptide across membranes. Together with TatB, TatC is part of a receptor directly interacting with Tat signal peptides.</text>
</comment>
<dbReference type="Pfam" id="PF00902">
    <property type="entry name" value="TatC"/>
    <property type="match status" value="1"/>
</dbReference>
<keyword evidence="2 7" id="KW-0812">Transmembrane</keyword>
<organism evidence="8 9">
    <name type="scientific">Nocardioides exalbidus</name>
    <dbReference type="NCBI Taxonomy" id="402596"/>
    <lineage>
        <taxon>Bacteria</taxon>
        <taxon>Bacillati</taxon>
        <taxon>Actinomycetota</taxon>
        <taxon>Actinomycetes</taxon>
        <taxon>Propionibacteriales</taxon>
        <taxon>Nocardioidaceae</taxon>
        <taxon>Nocardioides</taxon>
    </lineage>
</organism>
<reference evidence="9" key="1">
    <citation type="submission" date="2016-10" db="EMBL/GenBank/DDBJ databases">
        <authorList>
            <person name="Varghese N."/>
            <person name="Submissions S."/>
        </authorList>
    </citation>
    <scope>NUCLEOTIDE SEQUENCE [LARGE SCALE GENOMIC DNA]</scope>
    <source>
        <strain evidence="9">DSM 22017</strain>
    </source>
</reference>
<dbReference type="PRINTS" id="PR01840">
    <property type="entry name" value="TATCFAMILY"/>
</dbReference>
<dbReference type="GO" id="GO:0065002">
    <property type="term" value="P:intracellular protein transmembrane transport"/>
    <property type="evidence" value="ECO:0007669"/>
    <property type="project" value="TreeGrafter"/>
</dbReference>
<feature type="transmembrane region" description="Helical" evidence="7">
    <location>
        <begin position="37"/>
        <end position="55"/>
    </location>
</feature>
<dbReference type="AlphaFoldDB" id="A0A1H4WBU0"/>
<keyword evidence="6 7" id="KW-0472">Membrane</keyword>
<keyword evidence="3 7" id="KW-0653">Protein transport</keyword>
<feature type="transmembrane region" description="Helical" evidence="7">
    <location>
        <begin position="178"/>
        <end position="203"/>
    </location>
</feature>
<comment type="subcellular location">
    <subcellularLocation>
        <location evidence="7">Cell membrane</location>
        <topology evidence="7">Multi-pass membrane protein</topology>
    </subcellularLocation>
    <subcellularLocation>
        <location evidence="1">Membrane</location>
        <topology evidence="1">Multi-pass membrane protein</topology>
    </subcellularLocation>
</comment>
<comment type="similarity">
    <text evidence="7">Belongs to the TatC family.</text>
</comment>
<evidence type="ECO:0000256" key="7">
    <source>
        <dbReference type="HAMAP-Rule" id="MF_00902"/>
    </source>
</evidence>
<keyword evidence="9" id="KW-1185">Reference proteome</keyword>
<keyword evidence="4 7" id="KW-1133">Transmembrane helix</keyword>
<evidence type="ECO:0000256" key="6">
    <source>
        <dbReference type="ARBA" id="ARBA00023136"/>
    </source>
</evidence>
<evidence type="ECO:0000256" key="4">
    <source>
        <dbReference type="ARBA" id="ARBA00022989"/>
    </source>
</evidence>
<dbReference type="PANTHER" id="PTHR30371">
    <property type="entry name" value="SEC-INDEPENDENT PROTEIN TRANSLOCASE PROTEIN TATC"/>
    <property type="match status" value="1"/>
</dbReference>
<evidence type="ECO:0000256" key="5">
    <source>
        <dbReference type="ARBA" id="ARBA00023010"/>
    </source>
</evidence>
<dbReference type="GO" id="GO:0033281">
    <property type="term" value="C:TAT protein transport complex"/>
    <property type="evidence" value="ECO:0007669"/>
    <property type="project" value="UniProtKB-UniRule"/>
</dbReference>
<dbReference type="Proteomes" id="UP000198742">
    <property type="component" value="Unassembled WGS sequence"/>
</dbReference>
<protein>
    <recommendedName>
        <fullName evidence="7">Sec-independent protein translocase protein TatC</fullName>
    </recommendedName>
</protein>
<dbReference type="HAMAP" id="MF_00902">
    <property type="entry name" value="TatC"/>
    <property type="match status" value="1"/>
</dbReference>
<dbReference type="OrthoDB" id="9777044at2"/>
<accession>A0A1H4WBU0</accession>
<comment type="subunit">
    <text evidence="7">The Tat system comprises two distinct complexes: a TatABC complex, containing multiple copies of TatA, TatB and TatC subunits, and a separate TatA complex, containing only TatA subunits. Substrates initially bind to the TatABC complex, which probably triggers association of the separate TatA complex to form the active translocon.</text>
</comment>
<evidence type="ECO:0000256" key="3">
    <source>
        <dbReference type="ARBA" id="ARBA00022927"/>
    </source>
</evidence>
<gene>
    <name evidence="7" type="primary">tatC</name>
    <name evidence="8" type="ORF">SAMN04489844_3214</name>
</gene>
<keyword evidence="5 7" id="KW-0811">Translocation</keyword>
<dbReference type="EMBL" id="FNRT01000002">
    <property type="protein sequence ID" value="SEC89964.1"/>
    <property type="molecule type" value="Genomic_DNA"/>
</dbReference>
<keyword evidence="7" id="KW-0813">Transport</keyword>
<feature type="transmembrane region" description="Helical" evidence="7">
    <location>
        <begin position="215"/>
        <end position="232"/>
    </location>
</feature>
<dbReference type="InterPro" id="IPR002033">
    <property type="entry name" value="TatC"/>
</dbReference>
<feature type="transmembrane region" description="Helical" evidence="7">
    <location>
        <begin position="238"/>
        <end position="258"/>
    </location>
</feature>